<dbReference type="InterPro" id="IPR036273">
    <property type="entry name" value="CRAL/TRIO_N_dom_sf"/>
</dbReference>
<dbReference type="PROSITE" id="PS50191">
    <property type="entry name" value="CRAL_TRIO"/>
    <property type="match status" value="1"/>
</dbReference>
<evidence type="ECO:0000259" key="2">
    <source>
        <dbReference type="PROSITE" id="PS50866"/>
    </source>
</evidence>
<dbReference type="PROSITE" id="PS50866">
    <property type="entry name" value="GOLD"/>
    <property type="match status" value="1"/>
</dbReference>
<accession>A0A210Q379</accession>
<evidence type="ECO:0000259" key="1">
    <source>
        <dbReference type="PROSITE" id="PS50191"/>
    </source>
</evidence>
<dbReference type="PANTHER" id="PTHR23324">
    <property type="entry name" value="SEC14 RELATED PROTEIN"/>
    <property type="match status" value="1"/>
</dbReference>
<feature type="domain" description="GOLD" evidence="2">
    <location>
        <begin position="297"/>
        <end position="403"/>
    </location>
</feature>
<comment type="caution">
    <text evidence="3">The sequence shown here is derived from an EMBL/GenBank/DDBJ whole genome shotgun (WGS) entry which is preliminary data.</text>
</comment>
<dbReference type="InterPro" id="IPR051064">
    <property type="entry name" value="SEC14/CRAL-TRIO_domain"/>
</dbReference>
<organism evidence="3 4">
    <name type="scientific">Mizuhopecten yessoensis</name>
    <name type="common">Japanese scallop</name>
    <name type="synonym">Patinopecten yessoensis</name>
    <dbReference type="NCBI Taxonomy" id="6573"/>
    <lineage>
        <taxon>Eukaryota</taxon>
        <taxon>Metazoa</taxon>
        <taxon>Spiralia</taxon>
        <taxon>Lophotrochozoa</taxon>
        <taxon>Mollusca</taxon>
        <taxon>Bivalvia</taxon>
        <taxon>Autobranchia</taxon>
        <taxon>Pteriomorphia</taxon>
        <taxon>Pectinida</taxon>
        <taxon>Pectinoidea</taxon>
        <taxon>Pectinidae</taxon>
        <taxon>Mizuhopecten</taxon>
    </lineage>
</organism>
<dbReference type="Gene3D" id="3.40.525.10">
    <property type="entry name" value="CRAL-TRIO lipid binding domain"/>
    <property type="match status" value="1"/>
</dbReference>
<dbReference type="PRINTS" id="PR00180">
    <property type="entry name" value="CRETINALDHBP"/>
</dbReference>
<reference evidence="3 4" key="1">
    <citation type="journal article" date="2017" name="Nat. Ecol. Evol.">
        <title>Scallop genome provides insights into evolution of bilaterian karyotype and development.</title>
        <authorList>
            <person name="Wang S."/>
            <person name="Zhang J."/>
            <person name="Jiao W."/>
            <person name="Li J."/>
            <person name="Xun X."/>
            <person name="Sun Y."/>
            <person name="Guo X."/>
            <person name="Huan P."/>
            <person name="Dong B."/>
            <person name="Zhang L."/>
            <person name="Hu X."/>
            <person name="Sun X."/>
            <person name="Wang J."/>
            <person name="Zhao C."/>
            <person name="Wang Y."/>
            <person name="Wang D."/>
            <person name="Huang X."/>
            <person name="Wang R."/>
            <person name="Lv J."/>
            <person name="Li Y."/>
            <person name="Zhang Z."/>
            <person name="Liu B."/>
            <person name="Lu W."/>
            <person name="Hui Y."/>
            <person name="Liang J."/>
            <person name="Zhou Z."/>
            <person name="Hou R."/>
            <person name="Li X."/>
            <person name="Liu Y."/>
            <person name="Li H."/>
            <person name="Ning X."/>
            <person name="Lin Y."/>
            <person name="Zhao L."/>
            <person name="Xing Q."/>
            <person name="Dou J."/>
            <person name="Li Y."/>
            <person name="Mao J."/>
            <person name="Guo H."/>
            <person name="Dou H."/>
            <person name="Li T."/>
            <person name="Mu C."/>
            <person name="Jiang W."/>
            <person name="Fu Q."/>
            <person name="Fu X."/>
            <person name="Miao Y."/>
            <person name="Liu J."/>
            <person name="Yu Q."/>
            <person name="Li R."/>
            <person name="Liao H."/>
            <person name="Li X."/>
            <person name="Kong Y."/>
            <person name="Jiang Z."/>
            <person name="Chourrout D."/>
            <person name="Li R."/>
            <person name="Bao Z."/>
        </authorList>
    </citation>
    <scope>NUCLEOTIDE SEQUENCE [LARGE SCALE GENOMIC DNA]</scope>
    <source>
        <strain evidence="3 4">PY_sf001</strain>
    </source>
</reference>
<dbReference type="SUPFAM" id="SSF101576">
    <property type="entry name" value="Supernatant protein factor (SPF), C-terminal domain"/>
    <property type="match status" value="1"/>
</dbReference>
<dbReference type="SMART" id="SM00516">
    <property type="entry name" value="SEC14"/>
    <property type="match status" value="1"/>
</dbReference>
<dbReference type="SMART" id="SM01100">
    <property type="entry name" value="CRAL_TRIO_N"/>
    <property type="match status" value="1"/>
</dbReference>
<gene>
    <name evidence="3" type="ORF">KP79_PYT16815</name>
</gene>
<dbReference type="GO" id="GO:0005737">
    <property type="term" value="C:cytoplasm"/>
    <property type="evidence" value="ECO:0007669"/>
    <property type="project" value="TreeGrafter"/>
</dbReference>
<dbReference type="InterPro" id="IPR011074">
    <property type="entry name" value="CRAL/TRIO_N_dom"/>
</dbReference>
<name>A0A210Q379_MIZYE</name>
<dbReference type="Pfam" id="PF03765">
    <property type="entry name" value="CRAL_TRIO_N"/>
    <property type="match status" value="1"/>
</dbReference>
<dbReference type="SUPFAM" id="SSF52087">
    <property type="entry name" value="CRAL/TRIO domain"/>
    <property type="match status" value="1"/>
</dbReference>
<dbReference type="PANTHER" id="PTHR23324:SF83">
    <property type="entry name" value="SEC14-LIKE PROTEIN 2"/>
    <property type="match status" value="1"/>
</dbReference>
<proteinExistence type="predicted"/>
<protein>
    <submittedName>
        <fullName evidence="3">SEC14-like protein 2</fullName>
    </submittedName>
</protein>
<feature type="domain" description="CRAL-TRIO" evidence="1">
    <location>
        <begin position="96"/>
        <end position="270"/>
    </location>
</feature>
<sequence length="420" mass="47874">MEDPGIKQDINPSGVEVELGVVDEGTKTLTAEQQSTLNTFRNQVQDVLKPDHDDNFLLRWLRARNFDLTKSEEMLRNSLIWREKHNVDTILEDFESPDVVKKYFTGGTSGFDKEGCPIWVDPLGRLDFKGLCACARKIDLIKHKVYRLELFTTIMKEQSKKLGKLIDKETIIYDMEKVGMRHLWKPGIDTFNQFVTLVEDNYPERLKFIFIINAPKIFPVIWKLVRPFVAEGTRKKIKVFGTTNYTDTLLKYIDADQLPAAYGGTLVDKLGDPRCGEMIVQGGEVPKELYANADSLERDKFTSVTVGSKQLLDLDYNVTIPESVLSWQFFTEGYDVGFAVYKRIQEGLQKGNMEEIVTPERVTSHIYPGDGSVVCKTVGTYVVRFDNTYSWTRGKKILYSVDVMAPDSMDGFSNVDICTN</sequence>
<dbReference type="Proteomes" id="UP000242188">
    <property type="component" value="Unassembled WGS sequence"/>
</dbReference>
<dbReference type="EMBL" id="NEDP02005147">
    <property type="protein sequence ID" value="OWF43194.1"/>
    <property type="molecule type" value="Genomic_DNA"/>
</dbReference>
<dbReference type="AlphaFoldDB" id="A0A210Q379"/>
<dbReference type="Gene3D" id="2.60.120.680">
    <property type="entry name" value="GOLD domain"/>
    <property type="match status" value="1"/>
</dbReference>
<dbReference type="InterPro" id="IPR001251">
    <property type="entry name" value="CRAL-TRIO_dom"/>
</dbReference>
<dbReference type="Pfam" id="PF00650">
    <property type="entry name" value="CRAL_TRIO"/>
    <property type="match status" value="1"/>
</dbReference>
<dbReference type="SUPFAM" id="SSF46938">
    <property type="entry name" value="CRAL/TRIO N-terminal domain"/>
    <property type="match status" value="1"/>
</dbReference>
<keyword evidence="4" id="KW-1185">Reference proteome</keyword>
<dbReference type="OrthoDB" id="1434354at2759"/>
<dbReference type="InterPro" id="IPR009038">
    <property type="entry name" value="GOLD_dom"/>
</dbReference>
<dbReference type="InterPro" id="IPR036598">
    <property type="entry name" value="GOLD_dom_sf"/>
</dbReference>
<dbReference type="CDD" id="cd00170">
    <property type="entry name" value="SEC14"/>
    <property type="match status" value="1"/>
</dbReference>
<evidence type="ECO:0000313" key="3">
    <source>
        <dbReference type="EMBL" id="OWF43194.1"/>
    </source>
</evidence>
<dbReference type="InterPro" id="IPR036865">
    <property type="entry name" value="CRAL-TRIO_dom_sf"/>
</dbReference>
<evidence type="ECO:0000313" key="4">
    <source>
        <dbReference type="Proteomes" id="UP000242188"/>
    </source>
</evidence>